<accession>A0A919F5Q1</accession>
<protein>
    <submittedName>
        <fullName evidence="1">Uncharacterized protein</fullName>
    </submittedName>
</protein>
<comment type="caution">
    <text evidence="1">The sequence shown here is derived from an EMBL/GenBank/DDBJ whole genome shotgun (WGS) entry which is preliminary data.</text>
</comment>
<evidence type="ECO:0000313" key="2">
    <source>
        <dbReference type="Proteomes" id="UP000623958"/>
    </source>
</evidence>
<proteinExistence type="predicted"/>
<sequence>MGVPETPAADHDQDLLEDLFRLVVSGQTGGSDYASLDAEIYGRLLQAYAGPAHAGGQRPPGHGA</sequence>
<name>A0A919F5Q1_9XANT</name>
<dbReference type="RefSeq" id="WP_140720190.1">
    <property type="nucleotide sequence ID" value="NZ_BNBA01000004.1"/>
</dbReference>
<keyword evidence="2" id="KW-1185">Reference proteome</keyword>
<dbReference type="EMBL" id="BNBA01000004">
    <property type="protein sequence ID" value="GHH49037.1"/>
    <property type="molecule type" value="Genomic_DNA"/>
</dbReference>
<evidence type="ECO:0000313" key="1">
    <source>
        <dbReference type="EMBL" id="GHH49037.1"/>
    </source>
</evidence>
<dbReference type="AlphaFoldDB" id="A0A919F5Q1"/>
<reference evidence="1" key="1">
    <citation type="journal article" date="2014" name="Int. J. Syst. Evol. Microbiol.">
        <title>Complete genome sequence of Corynebacterium casei LMG S-19264T (=DSM 44701T), isolated from a smear-ripened cheese.</title>
        <authorList>
            <consortium name="US DOE Joint Genome Institute (JGI-PGF)"/>
            <person name="Walter F."/>
            <person name="Albersmeier A."/>
            <person name="Kalinowski J."/>
            <person name="Ruckert C."/>
        </authorList>
    </citation>
    <scope>NUCLEOTIDE SEQUENCE</scope>
    <source>
        <strain evidence="1">JCM 13306</strain>
    </source>
</reference>
<gene>
    <name evidence="1" type="ORF">GCM10009090_07910</name>
</gene>
<reference evidence="1" key="2">
    <citation type="submission" date="2020-09" db="EMBL/GenBank/DDBJ databases">
        <authorList>
            <person name="Sun Q."/>
            <person name="Ohkuma M."/>
        </authorList>
    </citation>
    <scope>NUCLEOTIDE SEQUENCE</scope>
    <source>
        <strain evidence="1">JCM 13306</strain>
    </source>
</reference>
<organism evidence="1 2">
    <name type="scientific">Xanthomonas boreopolis</name>
    <dbReference type="NCBI Taxonomy" id="86183"/>
    <lineage>
        <taxon>Bacteria</taxon>
        <taxon>Pseudomonadati</taxon>
        <taxon>Pseudomonadota</taxon>
        <taxon>Gammaproteobacteria</taxon>
        <taxon>Lysobacterales</taxon>
        <taxon>Lysobacteraceae</taxon>
        <taxon>Xanthomonas</taxon>
    </lineage>
</organism>
<dbReference type="Proteomes" id="UP000623958">
    <property type="component" value="Unassembled WGS sequence"/>
</dbReference>